<evidence type="ECO:0000256" key="7">
    <source>
        <dbReference type="RuleBase" id="RU361154"/>
    </source>
</evidence>
<dbReference type="InterPro" id="IPR006103">
    <property type="entry name" value="Glyco_hydro_2_cat"/>
</dbReference>
<dbReference type="GO" id="GO:0005990">
    <property type="term" value="P:lactose catabolic process"/>
    <property type="evidence" value="ECO:0007669"/>
    <property type="project" value="TreeGrafter"/>
</dbReference>
<keyword evidence="5 7" id="KW-0326">Glycosidase</keyword>
<feature type="domain" description="Beta galactosidase small chain/" evidence="8">
    <location>
        <begin position="826"/>
        <end position="1092"/>
    </location>
</feature>
<dbReference type="Pfam" id="PF00703">
    <property type="entry name" value="Glyco_hydro_2"/>
    <property type="match status" value="1"/>
</dbReference>
<dbReference type="InterPro" id="IPR006102">
    <property type="entry name" value="Ig-like_GH2"/>
</dbReference>
<dbReference type="Pfam" id="PF02837">
    <property type="entry name" value="Glyco_hydro_2_N"/>
    <property type="match status" value="1"/>
</dbReference>
<dbReference type="Gene3D" id="2.70.98.10">
    <property type="match status" value="1"/>
</dbReference>
<evidence type="ECO:0000256" key="3">
    <source>
        <dbReference type="ARBA" id="ARBA00012756"/>
    </source>
</evidence>
<evidence type="ECO:0000256" key="2">
    <source>
        <dbReference type="ARBA" id="ARBA00007401"/>
    </source>
</evidence>
<dbReference type="Proteomes" id="UP000346198">
    <property type="component" value="Unassembled WGS sequence"/>
</dbReference>
<dbReference type="PRINTS" id="PR00132">
    <property type="entry name" value="GLHYDRLASE2"/>
</dbReference>
<dbReference type="Pfam" id="PF16353">
    <property type="entry name" value="LacZ_4"/>
    <property type="match status" value="1"/>
</dbReference>
<dbReference type="InterPro" id="IPR008979">
    <property type="entry name" value="Galactose-bd-like_sf"/>
</dbReference>
<reference evidence="9 10" key="1">
    <citation type="submission" date="2019-04" db="EMBL/GenBank/DDBJ databases">
        <authorList>
            <person name="Van Vliet M D."/>
        </authorList>
    </citation>
    <scope>NUCLEOTIDE SEQUENCE [LARGE SCALE GENOMIC DNA]</scope>
    <source>
        <strain evidence="9 10">F21</strain>
    </source>
</reference>
<comment type="catalytic activity">
    <reaction evidence="1 7">
        <text>Hydrolysis of terminal non-reducing beta-D-galactose residues in beta-D-galactosides.</text>
        <dbReference type="EC" id="3.2.1.23"/>
    </reaction>
</comment>
<dbReference type="EC" id="3.2.1.23" evidence="3 7"/>
<sequence>MKAPMKTHHECRRQLHRLSFKHALGLLTVAAWMMVPDAWAQTSRLVCEAGLMAAPTGQESLHPDWETPLVFGANKLPPRNPAWPCPDADSGWKSDYDHSPWVRSLNGLWRFHWSPDPDSRPEDFFKPQFDSVAWKTIPVPSCWQLQGYGVPIYSNYTYPFQPNPPFVMDPPPTNYTSFLHRNPVGSYLREFEVPKDWRGQRVLLHFAGVSSAMNVWVNGRKAGYSQGARLPAEFDITDHLHNGANRLAVEVYRRCDGSYLEDQDMWRMSGIFRDVFVYTAPDVSVWDFYVHPDLDATLTKAGVAMSYTLRNAGDKPGHDLRVRLSLLDPDGHLVGGKPLLDEPVPPVPSGFSDEQTTRKVTVQHPRLWTFETPDLYSALVELLQDGRVIETRRMDVGFRTVEIRDQQFWVNGRSIKLKGVNRHEFDPAGGYAVAVECMEQDVRLMKQANINAVRTAHYPNDPRWYDLCNRMGLIVMDEANLESHGLSYHKKVLPADSDIWRPACVDRMRRMVIHNRNNPCVMIWSLGNEAGYGDVFLSMREATLCADPQHRPIHYADMNLAADMDSQTYPTTEWLRRHVVDKATRKGEHGESSNEDQHGAYPSGKPFLMNEYAHAMGNSVGNLQDYWDVIDAHPMLIGGFIWDWVDQALYRDRNDPSGGFIYGGDFGDIPNNSNFCINGVIGAGRKPHPHYWEVKKVYQYVKFKAEDASQGKLRIYNGYAATKLDAFDAVWVLEENGNVIQKGTLPPLDIAPGAEALVQIPWQQPDLRPGSEYFLTLQFRLPSATAWAEAGHIVAWDQIPLPTPLADTPAAAPAGVSFHPVGDDWVAEAGGTCAVVDGRTGWLKSLKVAGEEYLVAPLHPNFWRVPTDNDKGWKLPKKMGAWKDAGGRTRLQSLDSAGDGLVARLQVPVGKTTAEMSYVLRNDGSLRVGLVLNRSDGVPELPRMGLQFTLPEKLSRVSWYGRGPQENYWDRKTGAAVGMHRDTVDGWITHYVRPQANANRSDVRWIEFSDGEGTGVNIKADGRNLGVSAWPYSMADLAAATHDDQLPERDFITVNVDGWQMGVGGDNSWGLPVHAEYRLPQSGPLEVSCVFRAGPGLLEGRTENE</sequence>
<evidence type="ECO:0000256" key="6">
    <source>
        <dbReference type="ARBA" id="ARBA00032230"/>
    </source>
</evidence>
<dbReference type="InterPro" id="IPR023230">
    <property type="entry name" value="Glyco_hydro_2_CS"/>
</dbReference>
<dbReference type="InterPro" id="IPR011013">
    <property type="entry name" value="Gal_mutarotase_sf_dom"/>
</dbReference>
<dbReference type="Gene3D" id="2.60.40.10">
    <property type="entry name" value="Immunoglobulins"/>
    <property type="match status" value="2"/>
</dbReference>
<proteinExistence type="inferred from homology"/>
<organism evidence="9 10">
    <name type="scientific">Pontiella sulfatireligans</name>
    <dbReference type="NCBI Taxonomy" id="2750658"/>
    <lineage>
        <taxon>Bacteria</taxon>
        <taxon>Pseudomonadati</taxon>
        <taxon>Kiritimatiellota</taxon>
        <taxon>Kiritimatiellia</taxon>
        <taxon>Kiritimatiellales</taxon>
        <taxon>Pontiellaceae</taxon>
        <taxon>Pontiella</taxon>
    </lineage>
</organism>
<dbReference type="InterPro" id="IPR050347">
    <property type="entry name" value="Bact_Beta-galactosidase"/>
</dbReference>
<dbReference type="InterPro" id="IPR036156">
    <property type="entry name" value="Beta-gal/glucu_dom_sf"/>
</dbReference>
<dbReference type="Pfam" id="PF02929">
    <property type="entry name" value="Bgal_small_N"/>
    <property type="match status" value="1"/>
</dbReference>
<dbReference type="InterPro" id="IPR032312">
    <property type="entry name" value="LacZ_4"/>
</dbReference>
<accession>A0A6C2UGE6</accession>
<evidence type="ECO:0000313" key="10">
    <source>
        <dbReference type="Proteomes" id="UP000346198"/>
    </source>
</evidence>
<dbReference type="InterPro" id="IPR013783">
    <property type="entry name" value="Ig-like_fold"/>
</dbReference>
<evidence type="ECO:0000259" key="8">
    <source>
        <dbReference type="SMART" id="SM01038"/>
    </source>
</evidence>
<dbReference type="GO" id="GO:0030246">
    <property type="term" value="F:carbohydrate binding"/>
    <property type="evidence" value="ECO:0007669"/>
    <property type="project" value="InterPro"/>
</dbReference>
<dbReference type="InterPro" id="IPR006101">
    <property type="entry name" value="Glyco_hydro_2"/>
</dbReference>
<evidence type="ECO:0000313" key="9">
    <source>
        <dbReference type="EMBL" id="VGO18989.1"/>
    </source>
</evidence>
<dbReference type="Gene3D" id="2.60.120.260">
    <property type="entry name" value="Galactose-binding domain-like"/>
    <property type="match status" value="1"/>
</dbReference>
<comment type="similarity">
    <text evidence="2 7">Belongs to the glycosyl hydrolase 2 family.</text>
</comment>
<dbReference type="Gene3D" id="3.20.20.80">
    <property type="entry name" value="Glycosidases"/>
    <property type="match status" value="1"/>
</dbReference>
<dbReference type="AlphaFoldDB" id="A0A6C2UGE6"/>
<dbReference type="Pfam" id="PF02836">
    <property type="entry name" value="Glyco_hydro_2_C"/>
    <property type="match status" value="1"/>
</dbReference>
<evidence type="ECO:0000256" key="1">
    <source>
        <dbReference type="ARBA" id="ARBA00001412"/>
    </source>
</evidence>
<dbReference type="PANTHER" id="PTHR46323">
    <property type="entry name" value="BETA-GALACTOSIDASE"/>
    <property type="match status" value="1"/>
</dbReference>
<dbReference type="InterPro" id="IPR017853">
    <property type="entry name" value="GH"/>
</dbReference>
<dbReference type="PANTHER" id="PTHR46323:SF2">
    <property type="entry name" value="BETA-GALACTOSIDASE"/>
    <property type="match status" value="1"/>
</dbReference>
<dbReference type="InterPro" id="IPR014718">
    <property type="entry name" value="GH-type_carb-bd"/>
</dbReference>
<dbReference type="PROSITE" id="PS00719">
    <property type="entry name" value="GLYCOSYL_HYDROL_F2_1"/>
    <property type="match status" value="1"/>
</dbReference>
<gene>
    <name evidence="9" type="primary">lacZ_6</name>
    <name evidence="9" type="ORF">SCARR_01043</name>
</gene>
<name>A0A6C2UGE6_9BACT</name>
<dbReference type="GO" id="GO:0004565">
    <property type="term" value="F:beta-galactosidase activity"/>
    <property type="evidence" value="ECO:0007669"/>
    <property type="project" value="UniProtKB-EC"/>
</dbReference>
<evidence type="ECO:0000256" key="4">
    <source>
        <dbReference type="ARBA" id="ARBA00022801"/>
    </source>
</evidence>
<dbReference type="SUPFAM" id="SSF49785">
    <property type="entry name" value="Galactose-binding domain-like"/>
    <property type="match status" value="1"/>
</dbReference>
<dbReference type="SUPFAM" id="SSF74650">
    <property type="entry name" value="Galactose mutarotase-like"/>
    <property type="match status" value="1"/>
</dbReference>
<protein>
    <recommendedName>
        <fullName evidence="3 7">Beta-galactosidase</fullName>
        <ecNumber evidence="3 7">3.2.1.23</ecNumber>
    </recommendedName>
    <alternativeName>
        <fullName evidence="6 7">Lactase</fullName>
    </alternativeName>
</protein>
<dbReference type="EMBL" id="CAAHFH010000001">
    <property type="protein sequence ID" value="VGO18989.1"/>
    <property type="molecule type" value="Genomic_DNA"/>
</dbReference>
<keyword evidence="4 7" id="KW-0378">Hydrolase</keyword>
<dbReference type="GO" id="GO:0009341">
    <property type="term" value="C:beta-galactosidase complex"/>
    <property type="evidence" value="ECO:0007669"/>
    <property type="project" value="InterPro"/>
</dbReference>
<dbReference type="InterPro" id="IPR006104">
    <property type="entry name" value="Glyco_hydro_2_N"/>
</dbReference>
<dbReference type="SUPFAM" id="SSF51445">
    <property type="entry name" value="(Trans)glycosidases"/>
    <property type="match status" value="1"/>
</dbReference>
<dbReference type="SUPFAM" id="SSF49303">
    <property type="entry name" value="beta-Galactosidase/glucuronidase domain"/>
    <property type="match status" value="2"/>
</dbReference>
<dbReference type="InterPro" id="IPR004199">
    <property type="entry name" value="B-gal_small/dom_5"/>
</dbReference>
<dbReference type="SMART" id="SM01038">
    <property type="entry name" value="Bgal_small_N"/>
    <property type="match status" value="1"/>
</dbReference>
<evidence type="ECO:0000256" key="5">
    <source>
        <dbReference type="ARBA" id="ARBA00023295"/>
    </source>
</evidence>
<keyword evidence="10" id="KW-1185">Reference proteome</keyword>